<evidence type="ECO:0000256" key="2">
    <source>
        <dbReference type="ARBA" id="ARBA00022691"/>
    </source>
</evidence>
<dbReference type="RefSeq" id="WP_133639883.1">
    <property type="nucleotide sequence ID" value="NZ_SNZV01000003.1"/>
</dbReference>
<dbReference type="SFLD" id="SFLDG01067">
    <property type="entry name" value="SPASM/twitch_domain_containing"/>
    <property type="match status" value="1"/>
</dbReference>
<dbReference type="UniPathway" id="UPA00782"/>
<comment type="cofactor">
    <cofactor evidence="1">
        <name>[4Fe-4S] cluster</name>
        <dbReference type="ChEBI" id="CHEBI:49883"/>
    </cofactor>
</comment>
<evidence type="ECO:0000313" key="9">
    <source>
        <dbReference type="Proteomes" id="UP000294752"/>
    </source>
</evidence>
<dbReference type="AlphaFoldDB" id="A0A4R7D1L0"/>
<evidence type="ECO:0000256" key="3">
    <source>
        <dbReference type="ARBA" id="ARBA00022723"/>
    </source>
</evidence>
<dbReference type="SFLD" id="SFLDS00029">
    <property type="entry name" value="Radical_SAM"/>
    <property type="match status" value="1"/>
</dbReference>
<accession>A0A4R7D1L0</accession>
<dbReference type="InterPro" id="IPR023867">
    <property type="entry name" value="Sulphatase_maturase_rSAM"/>
</dbReference>
<dbReference type="GO" id="GO:0016491">
    <property type="term" value="F:oxidoreductase activity"/>
    <property type="evidence" value="ECO:0007669"/>
    <property type="project" value="InterPro"/>
</dbReference>
<dbReference type="SFLD" id="SFLDG01386">
    <property type="entry name" value="main_SPASM_domain-containing"/>
    <property type="match status" value="1"/>
</dbReference>
<dbReference type="Proteomes" id="UP000294752">
    <property type="component" value="Unassembled WGS sequence"/>
</dbReference>
<dbReference type="Gene3D" id="3.20.20.70">
    <property type="entry name" value="Aldolase class I"/>
    <property type="match status" value="1"/>
</dbReference>
<sequence length="436" mass="51232">MKNSQFNYFLKYDSNTVLFNTLTSRLVLMDPLLENLYQAAVENEEVAALKAYHETFYDHLEKNRFIVDSGFDEVEQVRKIMNTIDNDDSRYYLIINPTMNCNFKCWYCYESHIKASKMDENTVENIYNHVINIFNENDRIRQLTIGWFGGEPLLYFDKLMIPMMEKLGEFCAERDIFFDQNITTNGFLLREDMIHYFKKYNLGHFQITLDGNRFVHDTVRFVSKARGSYDDILNNMKLLVRHALPVTARINFTKSNLDGIEEIYDDLHDMSSEERKYFDISFHQVWQETATDLTDRLDYLINYFRERGITTRDGNIPNNLVGSCYADKKNHATINYDGNVFKCTARDFNETSREGILNDEGNIIWNEKFHSRMDIKLRNKPCHSCGILPLCNGGCSQVAIEANGEDFCVYNFDEDKKREIVYRKVKDILHKQAVPA</sequence>
<evidence type="ECO:0000313" key="8">
    <source>
        <dbReference type="EMBL" id="TDS14859.1"/>
    </source>
</evidence>
<dbReference type="GO" id="GO:0046872">
    <property type="term" value="F:metal ion binding"/>
    <property type="evidence" value="ECO:0007669"/>
    <property type="project" value="UniProtKB-KW"/>
</dbReference>
<dbReference type="SUPFAM" id="SSF102114">
    <property type="entry name" value="Radical SAM enzymes"/>
    <property type="match status" value="1"/>
</dbReference>
<evidence type="ECO:0000256" key="6">
    <source>
        <dbReference type="ARBA" id="ARBA00023601"/>
    </source>
</evidence>
<protein>
    <recommendedName>
        <fullName evidence="7">Radical SAM core domain-containing protein</fullName>
    </recommendedName>
</protein>
<keyword evidence="5" id="KW-0411">Iron-sulfur</keyword>
<name>A0A4R7D1L0_9SPHI</name>
<organism evidence="8 9">
    <name type="scientific">Sphingobacterium paludis</name>
    <dbReference type="NCBI Taxonomy" id="1476465"/>
    <lineage>
        <taxon>Bacteria</taxon>
        <taxon>Pseudomonadati</taxon>
        <taxon>Bacteroidota</taxon>
        <taxon>Sphingobacteriia</taxon>
        <taxon>Sphingobacteriales</taxon>
        <taxon>Sphingobacteriaceae</taxon>
        <taxon>Sphingobacterium</taxon>
    </lineage>
</organism>
<dbReference type="InterPro" id="IPR007197">
    <property type="entry name" value="rSAM"/>
</dbReference>
<proteinExistence type="inferred from homology"/>
<feature type="domain" description="Radical SAM core" evidence="7">
    <location>
        <begin position="85"/>
        <end position="310"/>
    </location>
</feature>
<keyword evidence="4" id="KW-0408">Iron</keyword>
<evidence type="ECO:0000256" key="4">
    <source>
        <dbReference type="ARBA" id="ARBA00023004"/>
    </source>
</evidence>
<dbReference type="Pfam" id="PF04055">
    <property type="entry name" value="Radical_SAM"/>
    <property type="match status" value="1"/>
</dbReference>
<dbReference type="OrthoDB" id="9808591at2"/>
<evidence type="ECO:0000256" key="1">
    <source>
        <dbReference type="ARBA" id="ARBA00001966"/>
    </source>
</evidence>
<evidence type="ECO:0000259" key="7">
    <source>
        <dbReference type="PROSITE" id="PS51918"/>
    </source>
</evidence>
<dbReference type="GO" id="GO:0051536">
    <property type="term" value="F:iron-sulfur cluster binding"/>
    <property type="evidence" value="ECO:0007669"/>
    <property type="project" value="UniProtKB-KW"/>
</dbReference>
<dbReference type="InterPro" id="IPR023885">
    <property type="entry name" value="4Fe4S-binding_SPASM_dom"/>
</dbReference>
<dbReference type="PROSITE" id="PS51918">
    <property type="entry name" value="RADICAL_SAM"/>
    <property type="match status" value="1"/>
</dbReference>
<comment type="similarity">
    <text evidence="6">Belongs to the radical SAM superfamily. Anaerobic sulfatase-maturating enzyme family.</text>
</comment>
<dbReference type="InterPro" id="IPR058240">
    <property type="entry name" value="rSAM_sf"/>
</dbReference>
<evidence type="ECO:0000256" key="5">
    <source>
        <dbReference type="ARBA" id="ARBA00023014"/>
    </source>
</evidence>
<dbReference type="CDD" id="cd01335">
    <property type="entry name" value="Radical_SAM"/>
    <property type="match status" value="1"/>
</dbReference>
<keyword evidence="9" id="KW-1185">Reference proteome</keyword>
<keyword evidence="2" id="KW-0949">S-adenosyl-L-methionine</keyword>
<dbReference type="PANTHER" id="PTHR43273:SF3">
    <property type="entry name" value="ANAEROBIC SULFATASE-MATURATING ENZYME HOMOLOG ASLB-RELATED"/>
    <property type="match status" value="1"/>
</dbReference>
<comment type="caution">
    <text evidence="8">The sequence shown here is derived from an EMBL/GenBank/DDBJ whole genome shotgun (WGS) entry which is preliminary data.</text>
</comment>
<dbReference type="InterPro" id="IPR013785">
    <property type="entry name" value="Aldolase_TIM"/>
</dbReference>
<dbReference type="PANTHER" id="PTHR43273">
    <property type="entry name" value="ANAEROBIC SULFATASE-MATURATING ENZYME HOMOLOG ASLB-RELATED"/>
    <property type="match status" value="1"/>
</dbReference>
<dbReference type="NCBIfam" id="TIGR04085">
    <property type="entry name" value="rSAM_more_4Fe4S"/>
    <property type="match status" value="1"/>
</dbReference>
<dbReference type="EMBL" id="SNZV01000003">
    <property type="protein sequence ID" value="TDS14859.1"/>
    <property type="molecule type" value="Genomic_DNA"/>
</dbReference>
<reference evidence="8 9" key="1">
    <citation type="submission" date="2019-03" db="EMBL/GenBank/DDBJ databases">
        <title>Genomic Encyclopedia of Type Strains, Phase III (KMG-III): the genomes of soil and plant-associated and newly described type strains.</title>
        <authorList>
            <person name="Whitman W."/>
        </authorList>
    </citation>
    <scope>NUCLEOTIDE SEQUENCE [LARGE SCALE GENOMIC DNA]</scope>
    <source>
        <strain evidence="8 9">CGMCC 1.12801</strain>
    </source>
</reference>
<gene>
    <name evidence="8" type="ORF">B0I21_103359</name>
</gene>
<keyword evidence="3" id="KW-0479">Metal-binding</keyword>